<accession>A0A090L0V9</accession>
<gene>
    <name evidence="4 6 7" type="ORF">SRAE_1000157350</name>
</gene>
<dbReference type="WormBase" id="SRAE_1000157350">
    <property type="protein sequence ID" value="SRP01981"/>
    <property type="gene ID" value="WBGene00258181"/>
</dbReference>
<evidence type="ECO:0000256" key="2">
    <source>
        <dbReference type="SAM" id="Phobius"/>
    </source>
</evidence>
<reference evidence="4" key="1">
    <citation type="submission" date="2014-09" db="EMBL/GenBank/DDBJ databases">
        <authorList>
            <person name="Aslett A.Martin."/>
        </authorList>
    </citation>
    <scope>NUCLEOTIDE SEQUENCE</scope>
    <source>
        <strain evidence="4">ED321 Heterogonic</strain>
    </source>
</reference>
<reference evidence="6" key="3">
    <citation type="submission" date="2020-12" db="UniProtKB">
        <authorList>
            <consortium name="WormBaseParasite"/>
        </authorList>
    </citation>
    <scope>IDENTIFICATION</scope>
</reference>
<comment type="caution">
    <text evidence="1">Lacks conserved residue(s) required for the propagation of feature annotation.</text>
</comment>
<dbReference type="RefSeq" id="XP_024502513.1">
    <property type="nucleotide sequence ID" value="XM_024648546.1"/>
</dbReference>
<evidence type="ECO:0000259" key="3">
    <source>
        <dbReference type="PROSITE" id="PS51670"/>
    </source>
</evidence>
<evidence type="ECO:0000256" key="1">
    <source>
        <dbReference type="PROSITE-ProRule" id="PRU01005"/>
    </source>
</evidence>
<proteinExistence type="predicted"/>
<keyword evidence="2" id="KW-1133">Transmembrane helix</keyword>
<evidence type="ECO:0000313" key="6">
    <source>
        <dbReference type="WBParaSite" id="SRAE_1000157350.1"/>
    </source>
</evidence>
<feature type="domain" description="ShKT" evidence="3">
    <location>
        <begin position="76"/>
        <end position="114"/>
    </location>
</feature>
<protein>
    <submittedName>
        <fullName evidence="4 6">ShKT domain-containing protein</fullName>
    </submittedName>
</protein>
<dbReference type="EMBL" id="LN609528">
    <property type="protein sequence ID" value="CEF63311.1"/>
    <property type="molecule type" value="Genomic_DNA"/>
</dbReference>
<keyword evidence="2" id="KW-0472">Membrane</keyword>
<dbReference type="InterPro" id="IPR003582">
    <property type="entry name" value="ShKT_dom"/>
</dbReference>
<sequence>MFTIHFIINFLIIFAFSIIATINITIETSTLTTSTINDNNNTDTINNLSSSTINSNTTLIGEQNVTKTTTTYLEKCEDTTFKNGLTCDSIKQLCENIEYKEVMKRKCPKTCGIC</sequence>
<dbReference type="Proteomes" id="UP000035682">
    <property type="component" value="Unplaced"/>
</dbReference>
<dbReference type="SMART" id="SM00254">
    <property type="entry name" value="ShKT"/>
    <property type="match status" value="1"/>
</dbReference>
<dbReference type="CTD" id="36375676"/>
<organism evidence="4">
    <name type="scientific">Strongyloides ratti</name>
    <name type="common">Parasitic roundworm</name>
    <dbReference type="NCBI Taxonomy" id="34506"/>
    <lineage>
        <taxon>Eukaryota</taxon>
        <taxon>Metazoa</taxon>
        <taxon>Ecdysozoa</taxon>
        <taxon>Nematoda</taxon>
        <taxon>Chromadorea</taxon>
        <taxon>Rhabditida</taxon>
        <taxon>Tylenchina</taxon>
        <taxon>Panagrolaimomorpha</taxon>
        <taxon>Strongyloidoidea</taxon>
        <taxon>Strongyloididae</taxon>
        <taxon>Strongyloides</taxon>
    </lineage>
</organism>
<evidence type="ECO:0000313" key="4">
    <source>
        <dbReference type="EMBL" id="CEF63311.1"/>
    </source>
</evidence>
<dbReference type="PROSITE" id="PS51670">
    <property type="entry name" value="SHKT"/>
    <property type="match status" value="1"/>
</dbReference>
<keyword evidence="5" id="KW-1185">Reference proteome</keyword>
<reference evidence="5" key="2">
    <citation type="submission" date="2014-09" db="EMBL/GenBank/DDBJ databases">
        <authorList>
            <person name="Martin A.A."/>
        </authorList>
    </citation>
    <scope>NUCLEOTIDE SEQUENCE</scope>
    <source>
        <strain evidence="5">ED321</strain>
    </source>
</reference>
<dbReference type="AlphaFoldDB" id="A0A090L0V9"/>
<dbReference type="WBParaSite" id="SRAE_1000157350.1">
    <property type="protein sequence ID" value="SRAE_1000157350.1"/>
    <property type="gene ID" value="WBGene00258181"/>
</dbReference>
<dbReference type="GeneID" id="36375676"/>
<evidence type="ECO:0000313" key="7">
    <source>
        <dbReference type="WormBase" id="SRAE_1000157350"/>
    </source>
</evidence>
<dbReference type="Pfam" id="PF01549">
    <property type="entry name" value="ShK"/>
    <property type="match status" value="1"/>
</dbReference>
<dbReference type="Gene3D" id="1.10.10.1940">
    <property type="match status" value="1"/>
</dbReference>
<keyword evidence="2" id="KW-0812">Transmembrane</keyword>
<name>A0A090L0V9_STRRB</name>
<feature type="transmembrane region" description="Helical" evidence="2">
    <location>
        <begin position="6"/>
        <end position="26"/>
    </location>
</feature>
<evidence type="ECO:0000313" key="5">
    <source>
        <dbReference type="Proteomes" id="UP000035682"/>
    </source>
</evidence>